<gene>
    <name evidence="1" type="ORF">SDC9_134366</name>
</gene>
<evidence type="ECO:0000313" key="1">
    <source>
        <dbReference type="EMBL" id="MPM87270.1"/>
    </source>
</evidence>
<sequence length="70" mass="7981">MQNNTANVNAQCSLSPDEMETLLCAEIEATNNGMQEHLQQFADLRDRNTQAQFKLIALRAGRQSFVDWRP</sequence>
<organism evidence="1">
    <name type="scientific">bioreactor metagenome</name>
    <dbReference type="NCBI Taxonomy" id="1076179"/>
    <lineage>
        <taxon>unclassified sequences</taxon>
        <taxon>metagenomes</taxon>
        <taxon>ecological metagenomes</taxon>
    </lineage>
</organism>
<dbReference type="AlphaFoldDB" id="A0A645DCQ9"/>
<proteinExistence type="predicted"/>
<reference evidence="1" key="1">
    <citation type="submission" date="2019-08" db="EMBL/GenBank/DDBJ databases">
        <authorList>
            <person name="Kucharzyk K."/>
            <person name="Murdoch R.W."/>
            <person name="Higgins S."/>
            <person name="Loffler F."/>
        </authorList>
    </citation>
    <scope>NUCLEOTIDE SEQUENCE</scope>
</reference>
<comment type="caution">
    <text evidence="1">The sequence shown here is derived from an EMBL/GenBank/DDBJ whole genome shotgun (WGS) entry which is preliminary data.</text>
</comment>
<dbReference type="EMBL" id="VSSQ01035126">
    <property type="protein sequence ID" value="MPM87270.1"/>
    <property type="molecule type" value="Genomic_DNA"/>
</dbReference>
<protein>
    <submittedName>
        <fullName evidence="1">Uncharacterized protein</fullName>
    </submittedName>
</protein>
<name>A0A645DCQ9_9ZZZZ</name>
<accession>A0A645DCQ9</accession>